<dbReference type="Proteomes" id="UP000320455">
    <property type="component" value="Unassembled WGS sequence"/>
</dbReference>
<keyword evidence="1" id="KW-0378">Hydrolase</keyword>
<dbReference type="AlphaFoldDB" id="A0ABD7S562"/>
<feature type="non-terminal residue" evidence="1">
    <location>
        <position position="1"/>
    </location>
</feature>
<evidence type="ECO:0000313" key="1">
    <source>
        <dbReference type="EMBL" id="TWQ46010.1"/>
    </source>
</evidence>
<keyword evidence="1" id="KW-0255">Endonuclease</keyword>
<evidence type="ECO:0000313" key="2">
    <source>
        <dbReference type="Proteomes" id="UP000320455"/>
    </source>
</evidence>
<dbReference type="Gene3D" id="3.30.65.10">
    <property type="entry name" value="Bacterial Topoisomerase I, domain 1"/>
    <property type="match status" value="1"/>
</dbReference>
<protein>
    <submittedName>
        <fullName evidence="1">Restriction endonuclease</fullName>
    </submittedName>
</protein>
<proteinExistence type="predicted"/>
<keyword evidence="2" id="KW-1185">Reference proteome</keyword>
<sequence length="28" mass="3140">SALVQRTNRRTGQNFLGCIQFPKCRGTS</sequence>
<dbReference type="EMBL" id="VOCK01000188">
    <property type="protein sequence ID" value="TWQ46010.1"/>
    <property type="molecule type" value="Genomic_DNA"/>
</dbReference>
<keyword evidence="1" id="KW-0540">Nuclease</keyword>
<reference evidence="2" key="1">
    <citation type="journal article" date="2020" name="Phytopathology">
        <title>Genomic acquisitions in emerging populations of Xanthomonas vasicola pv. vasculorum infecting corn in the U.S. and Argentina.</title>
        <authorList>
            <person name="Perez-Quintero A.L."/>
        </authorList>
    </citation>
    <scope>NUCLEOTIDE SEQUENCE [LARGE SCALE GENOMIC DNA]</scope>
    <source>
        <strain evidence="2">Xvh-L</strain>
    </source>
</reference>
<accession>A0ABD7S562</accession>
<organism evidence="1 2">
    <name type="scientific">Xanthomonas vasicola</name>
    <dbReference type="NCBI Taxonomy" id="56459"/>
    <lineage>
        <taxon>Bacteria</taxon>
        <taxon>Pseudomonadati</taxon>
        <taxon>Pseudomonadota</taxon>
        <taxon>Gammaproteobacteria</taxon>
        <taxon>Lysobacterales</taxon>
        <taxon>Lysobacteraceae</taxon>
        <taxon>Xanthomonas</taxon>
    </lineage>
</organism>
<dbReference type="GO" id="GO:0004519">
    <property type="term" value="F:endonuclease activity"/>
    <property type="evidence" value="ECO:0007669"/>
    <property type="project" value="UniProtKB-KW"/>
</dbReference>
<gene>
    <name evidence="1" type="ORF">FQK01_24455</name>
</gene>
<comment type="caution">
    <text evidence="1">The sequence shown here is derived from an EMBL/GenBank/DDBJ whole genome shotgun (WGS) entry which is preliminary data.</text>
</comment>
<name>A0ABD7S562_XANVA</name>